<dbReference type="Gene3D" id="2.30.42.10">
    <property type="match status" value="1"/>
</dbReference>
<dbReference type="InterPro" id="IPR052118">
    <property type="entry name" value="Rho-GAP_regulator"/>
</dbReference>
<dbReference type="Pfam" id="PF00595">
    <property type="entry name" value="PDZ"/>
    <property type="match status" value="1"/>
</dbReference>
<evidence type="ECO:0000259" key="2">
    <source>
        <dbReference type="PROSITE" id="PS50106"/>
    </source>
</evidence>
<dbReference type="SMART" id="SM00228">
    <property type="entry name" value="PDZ"/>
    <property type="match status" value="1"/>
</dbReference>
<dbReference type="GO" id="GO:0016477">
    <property type="term" value="P:cell migration"/>
    <property type="evidence" value="ECO:0007669"/>
    <property type="project" value="TreeGrafter"/>
</dbReference>
<proteinExistence type="predicted"/>
<dbReference type="GO" id="GO:0005096">
    <property type="term" value="F:GTPase activator activity"/>
    <property type="evidence" value="ECO:0007669"/>
    <property type="project" value="TreeGrafter"/>
</dbReference>
<dbReference type="PANTHER" id="PTHR46150">
    <property type="entry name" value="RHO GTPASE-ACTIVATING PROTEIN 100F"/>
    <property type="match status" value="1"/>
</dbReference>
<dbReference type="AlphaFoldDB" id="A0A183J022"/>
<reference evidence="5" key="1">
    <citation type="submission" date="2016-06" db="UniProtKB">
        <authorList>
            <consortium name="WormBaseParasite"/>
        </authorList>
    </citation>
    <scope>IDENTIFICATION</scope>
</reference>
<dbReference type="PROSITE" id="PS50106">
    <property type="entry name" value="PDZ"/>
    <property type="match status" value="1"/>
</dbReference>
<dbReference type="CDD" id="cd06718">
    <property type="entry name" value="PDZ_Par6-like"/>
    <property type="match status" value="1"/>
</dbReference>
<accession>A0A183J022</accession>
<protein>
    <submittedName>
        <fullName evidence="5">PDZ domain-containing protein</fullName>
    </submittedName>
</protein>
<dbReference type="GO" id="GO:0030030">
    <property type="term" value="P:cell projection organization"/>
    <property type="evidence" value="ECO:0007669"/>
    <property type="project" value="TreeGrafter"/>
</dbReference>
<evidence type="ECO:0000313" key="5">
    <source>
        <dbReference type="WBParaSite" id="SBAD_0000955101-mRNA-1"/>
    </source>
</evidence>
<feature type="compositionally biased region" description="Polar residues" evidence="1">
    <location>
        <begin position="171"/>
        <end position="182"/>
    </location>
</feature>
<feature type="domain" description="PDZ" evidence="2">
    <location>
        <begin position="31"/>
        <end position="101"/>
    </location>
</feature>
<name>A0A183J022_9BILA</name>
<sequence>MALWFISSLYPRFEYNQPLANGTMRMYVCQTVELIKKPGQTLGVYLREGNGVDRESGVFVSRLIEGCDVEKSCVLKPGDEILSVNEVNVTRMSIDDVVVMISIPRRLVMKIKFEKDGCLGGGRGSDTRTPFGGRKEQTTAAVYDEKPVVLLKNMPRDESKESSFTDDGQPLASSQLVPTARTSLGLKARQQQEMASDASHTAKAVRFRTSASPIAAGHS</sequence>
<keyword evidence="4" id="KW-1185">Reference proteome</keyword>
<gene>
    <name evidence="3" type="ORF">SBAD_LOCUS9220</name>
</gene>
<dbReference type="InterPro" id="IPR001478">
    <property type="entry name" value="PDZ"/>
</dbReference>
<evidence type="ECO:0000256" key="1">
    <source>
        <dbReference type="SAM" id="MobiDB-lite"/>
    </source>
</evidence>
<dbReference type="EMBL" id="UZAM01012461">
    <property type="protein sequence ID" value="VDP21969.1"/>
    <property type="molecule type" value="Genomic_DNA"/>
</dbReference>
<dbReference type="OrthoDB" id="120383at2759"/>
<organism evidence="5">
    <name type="scientific">Soboliphyme baturini</name>
    <dbReference type="NCBI Taxonomy" id="241478"/>
    <lineage>
        <taxon>Eukaryota</taxon>
        <taxon>Metazoa</taxon>
        <taxon>Ecdysozoa</taxon>
        <taxon>Nematoda</taxon>
        <taxon>Enoplea</taxon>
        <taxon>Dorylaimia</taxon>
        <taxon>Dioctophymatida</taxon>
        <taxon>Dioctophymatoidea</taxon>
        <taxon>Soboliphymatidae</taxon>
        <taxon>Soboliphyme</taxon>
    </lineage>
</organism>
<reference evidence="3 4" key="2">
    <citation type="submission" date="2018-11" db="EMBL/GenBank/DDBJ databases">
        <authorList>
            <consortium name="Pathogen Informatics"/>
        </authorList>
    </citation>
    <scope>NUCLEOTIDE SEQUENCE [LARGE SCALE GENOMIC DNA]</scope>
</reference>
<dbReference type="GO" id="GO:0097060">
    <property type="term" value="C:synaptic membrane"/>
    <property type="evidence" value="ECO:0007669"/>
    <property type="project" value="TreeGrafter"/>
</dbReference>
<feature type="region of interest" description="Disordered" evidence="1">
    <location>
        <begin position="157"/>
        <end position="219"/>
    </location>
</feature>
<dbReference type="InterPro" id="IPR036034">
    <property type="entry name" value="PDZ_sf"/>
</dbReference>
<dbReference type="PANTHER" id="PTHR46150:SF3">
    <property type="entry name" value="RHO GTPASE-ACTIVATING PROTEIN 100F"/>
    <property type="match status" value="1"/>
</dbReference>
<evidence type="ECO:0000313" key="4">
    <source>
        <dbReference type="Proteomes" id="UP000270296"/>
    </source>
</evidence>
<dbReference type="GO" id="GO:0046578">
    <property type="term" value="P:regulation of Ras protein signal transduction"/>
    <property type="evidence" value="ECO:0007669"/>
    <property type="project" value="TreeGrafter"/>
</dbReference>
<dbReference type="Proteomes" id="UP000270296">
    <property type="component" value="Unassembled WGS sequence"/>
</dbReference>
<dbReference type="WBParaSite" id="SBAD_0000955101-mRNA-1">
    <property type="protein sequence ID" value="SBAD_0000955101-mRNA-1"/>
    <property type="gene ID" value="SBAD_0000955101"/>
</dbReference>
<evidence type="ECO:0000313" key="3">
    <source>
        <dbReference type="EMBL" id="VDP21969.1"/>
    </source>
</evidence>
<dbReference type="SUPFAM" id="SSF50156">
    <property type="entry name" value="PDZ domain-like"/>
    <property type="match status" value="1"/>
</dbReference>